<feature type="compositionally biased region" description="Low complexity" evidence="1">
    <location>
        <begin position="954"/>
        <end position="973"/>
    </location>
</feature>
<evidence type="ECO:0000313" key="3">
    <source>
        <dbReference type="Proteomes" id="UP000076078"/>
    </source>
</evidence>
<evidence type="ECO:0000256" key="1">
    <source>
        <dbReference type="SAM" id="MobiDB-lite"/>
    </source>
</evidence>
<organism evidence="2 3">
    <name type="scientific">Tieghemostelium lacteum</name>
    <name type="common">Slime mold</name>
    <name type="synonym">Dictyostelium lacteum</name>
    <dbReference type="NCBI Taxonomy" id="361077"/>
    <lineage>
        <taxon>Eukaryota</taxon>
        <taxon>Amoebozoa</taxon>
        <taxon>Evosea</taxon>
        <taxon>Eumycetozoa</taxon>
        <taxon>Dictyostelia</taxon>
        <taxon>Dictyosteliales</taxon>
        <taxon>Raperosteliaceae</taxon>
        <taxon>Tieghemostelium</taxon>
    </lineage>
</organism>
<dbReference type="OrthoDB" id="18339at2759"/>
<feature type="region of interest" description="Disordered" evidence="1">
    <location>
        <begin position="613"/>
        <end position="670"/>
    </location>
</feature>
<dbReference type="InParanoid" id="A0A152A6A1"/>
<dbReference type="STRING" id="361077.A0A152A6A1"/>
<dbReference type="GO" id="GO:0032436">
    <property type="term" value="P:positive regulation of proteasomal ubiquitin-dependent protein catabolic process"/>
    <property type="evidence" value="ECO:0007669"/>
    <property type="project" value="TreeGrafter"/>
</dbReference>
<dbReference type="GO" id="GO:1990756">
    <property type="term" value="F:ubiquitin-like ligase-substrate adaptor activity"/>
    <property type="evidence" value="ECO:0007669"/>
    <property type="project" value="TreeGrafter"/>
</dbReference>
<dbReference type="GO" id="GO:0016567">
    <property type="term" value="P:protein ubiquitination"/>
    <property type="evidence" value="ECO:0007669"/>
    <property type="project" value="TreeGrafter"/>
</dbReference>
<gene>
    <name evidence="2" type="ORF">DLAC_11493</name>
</gene>
<dbReference type="Proteomes" id="UP000076078">
    <property type="component" value="Unassembled WGS sequence"/>
</dbReference>
<proteinExistence type="predicted"/>
<feature type="compositionally biased region" description="Low complexity" evidence="1">
    <location>
        <begin position="242"/>
        <end position="260"/>
    </location>
</feature>
<feature type="region of interest" description="Disordered" evidence="1">
    <location>
        <begin position="940"/>
        <end position="973"/>
    </location>
</feature>
<protein>
    <submittedName>
        <fullName evidence="2">Uncharacterized protein</fullName>
    </submittedName>
</protein>
<dbReference type="AlphaFoldDB" id="A0A152A6A1"/>
<dbReference type="GO" id="GO:0031625">
    <property type="term" value="F:ubiquitin protein ligase binding"/>
    <property type="evidence" value="ECO:0007669"/>
    <property type="project" value="TreeGrafter"/>
</dbReference>
<name>A0A152A6A1_TIELA</name>
<dbReference type="GO" id="GO:0031461">
    <property type="term" value="C:cullin-RING ubiquitin ligase complex"/>
    <property type="evidence" value="ECO:0007669"/>
    <property type="project" value="TreeGrafter"/>
</dbReference>
<feature type="compositionally biased region" description="Low complexity" evidence="1">
    <location>
        <begin position="87"/>
        <end position="133"/>
    </location>
</feature>
<dbReference type="OMA" id="ITPCLTI"/>
<evidence type="ECO:0000313" key="2">
    <source>
        <dbReference type="EMBL" id="KYR01750.1"/>
    </source>
</evidence>
<feature type="compositionally biased region" description="Gly residues" evidence="1">
    <location>
        <begin position="18"/>
        <end position="27"/>
    </location>
</feature>
<accession>A0A152A6A1</accession>
<sequence length="973" mass="109104">MLENSNNSSQSKLIIMDSGGGDGGGGISPPLSPCFQLLGSPAPPCTPSIPSPPTLFLSTSSNHQFLRREALLNVMNQNSGMLVLDPTNSGSSTGNGGSIESNNTTTTTTTSSGSVNSVNSNTESESNSNSQMTTNNNISIIETLLSTPSSGSIGSQSNQPPISLLLSSSSIHTQETPTNTNTIHLNSALSSSIQVPIPPLSPPCSQDNSNDHNNNNITNNNKKIKILETEKTTIENINPIIIDNNNTTTSTTTNNTQSSNSKKRPLEEDIQYSISNGSNSSNNVNQDYQLDRDYLHVKRQHQQQLKNHSLSQQLMNREMYRPKPNTSSLQSRKFYLNIVPDKTVYNIEIPNCIIKKFTSDGEMLLCFTKDLKEIQLYRFLGANHLHNSTVNLQPQPTRDQMDQMERRFENYFSLIYQSHIPTSFHEYLNRDFSLTTLCGRYFILASSGPTTSTSNLNNNSNLNHSNNSSMPQIQSLKLPNCEDITFYLVSIKDGVVRDRIHFKKDVIHLAHHSGVYLYKNLFIVLSLQYQIIHIYQIKDSNFVPLKSVGPYCNDDDQIEIELQDRKEAPFAQQVFEKQSLKKSYSNITPLMKSQQRDQMKISMESFNLSNSTNNININSSTNSNSSSNSIPPLSSSSSNIQQPQQPSTTTTSNNNNNNNSTNTNTSQQQSQQNNILFGIKQRFLSYLFKKAYTSKDSKKALSLYYSLFQQYSNLVMWKMQSLDAQHLLIKFGTIEGLMGRFTDFCNQICFFVVYNIETSEIIGVYENSNKEFANTFEQFCEHFRACSCPSGLIKFRSTCSNNSYVREHLVKQKLAVVNARYGGETQAVKRILSALPFSPQSWNESPYFDKYLFSYDEKIISSTERPKPLVELPIKFYSRVSGEVKFKLNTGSMDKQDRQSKKYATYIFHPYYPFIISLQHSSSLSPVSVNFHFIGDGHDDDSDSSVKKPTGPPLSSSLNSSISNNNNNNLLGD</sequence>
<feature type="region of interest" description="Disordered" evidence="1">
    <location>
        <begin position="82"/>
        <end position="133"/>
    </location>
</feature>
<keyword evidence="3" id="KW-1185">Reference proteome</keyword>
<reference evidence="2 3" key="1">
    <citation type="submission" date="2015-12" db="EMBL/GenBank/DDBJ databases">
        <title>Dictyostelia acquired genes for synthesis and detection of signals that induce cell-type specialization by lateral gene transfer from prokaryotes.</title>
        <authorList>
            <person name="Gloeckner G."/>
            <person name="Schaap P."/>
        </authorList>
    </citation>
    <scope>NUCLEOTIDE SEQUENCE [LARGE SCALE GENOMIC DNA]</scope>
    <source>
        <strain evidence="2 3">TK</strain>
    </source>
</reference>
<dbReference type="InterPro" id="IPR019138">
    <property type="entry name" value="De-etiolated_protein_1_Det1"/>
</dbReference>
<dbReference type="PANTHER" id="PTHR13374">
    <property type="entry name" value="DET1 HOMOLOG DE-ETIOLATED-1 HOMOLOG"/>
    <property type="match status" value="1"/>
</dbReference>
<feature type="region of interest" description="Disordered" evidence="1">
    <location>
        <begin position="1"/>
        <end position="28"/>
    </location>
</feature>
<dbReference type="EMBL" id="LODT01000006">
    <property type="protein sequence ID" value="KYR01750.1"/>
    <property type="molecule type" value="Genomic_DNA"/>
</dbReference>
<dbReference type="Pfam" id="PF09737">
    <property type="entry name" value="Det1"/>
    <property type="match status" value="2"/>
</dbReference>
<dbReference type="FunCoup" id="A0A152A6A1">
    <property type="interactions" value="67"/>
</dbReference>
<feature type="compositionally biased region" description="Polar residues" evidence="1">
    <location>
        <begin position="1"/>
        <end position="12"/>
    </location>
</feature>
<comment type="caution">
    <text evidence="2">The sequence shown here is derived from an EMBL/GenBank/DDBJ whole genome shotgun (WGS) entry which is preliminary data.</text>
</comment>
<dbReference type="GO" id="GO:0005634">
    <property type="term" value="C:nucleus"/>
    <property type="evidence" value="ECO:0007669"/>
    <property type="project" value="TreeGrafter"/>
</dbReference>
<dbReference type="PANTHER" id="PTHR13374:SF3">
    <property type="entry name" value="DET1 HOMOLOG"/>
    <property type="match status" value="1"/>
</dbReference>
<feature type="region of interest" description="Disordered" evidence="1">
    <location>
        <begin position="242"/>
        <end position="266"/>
    </location>
</feature>